<name>A0ABQ1WXB1_9FLAO</name>
<accession>A0ABQ1WXB1</accession>
<organism evidence="2 3">
    <name type="scientific">Christiangramia forsetii</name>
    <dbReference type="NCBI Taxonomy" id="411153"/>
    <lineage>
        <taxon>Bacteria</taxon>
        <taxon>Pseudomonadati</taxon>
        <taxon>Bacteroidota</taxon>
        <taxon>Flavobacteriia</taxon>
        <taxon>Flavobacteriales</taxon>
        <taxon>Flavobacteriaceae</taxon>
        <taxon>Christiangramia</taxon>
    </lineage>
</organism>
<evidence type="ECO:0000313" key="3">
    <source>
        <dbReference type="Proteomes" id="UP000605733"/>
    </source>
</evidence>
<dbReference type="InterPro" id="IPR050816">
    <property type="entry name" value="Flavin-dep_Halogenase_NPB"/>
</dbReference>
<reference evidence="3" key="1">
    <citation type="journal article" date="2019" name="Int. J. Syst. Evol. Microbiol.">
        <title>The Global Catalogue of Microorganisms (GCM) 10K type strain sequencing project: providing services to taxonomists for standard genome sequencing and annotation.</title>
        <authorList>
            <consortium name="The Broad Institute Genomics Platform"/>
            <consortium name="The Broad Institute Genome Sequencing Center for Infectious Disease"/>
            <person name="Wu L."/>
            <person name="Ma J."/>
        </authorList>
    </citation>
    <scope>NUCLEOTIDE SEQUENCE [LARGE SCALE GENOMIC DNA]</scope>
    <source>
        <strain evidence="3">CGMCC 1.15422</strain>
    </source>
</reference>
<dbReference type="InterPro" id="IPR036188">
    <property type="entry name" value="FAD/NAD-bd_sf"/>
</dbReference>
<dbReference type="EMBL" id="BMIX01000010">
    <property type="protein sequence ID" value="GGG44950.1"/>
    <property type="molecule type" value="Genomic_DNA"/>
</dbReference>
<dbReference type="PANTHER" id="PTHR43747:SF1">
    <property type="entry name" value="SLR1998 PROTEIN"/>
    <property type="match status" value="1"/>
</dbReference>
<evidence type="ECO:0000259" key="1">
    <source>
        <dbReference type="Pfam" id="PF01494"/>
    </source>
</evidence>
<dbReference type="PRINTS" id="PR00469">
    <property type="entry name" value="PNDRDTASEII"/>
</dbReference>
<proteinExistence type="predicted"/>
<dbReference type="Pfam" id="PF01494">
    <property type="entry name" value="FAD_binding_3"/>
    <property type="match status" value="1"/>
</dbReference>
<dbReference type="SUPFAM" id="SSF51905">
    <property type="entry name" value="FAD/NAD(P)-binding domain"/>
    <property type="match status" value="1"/>
</dbReference>
<dbReference type="PANTHER" id="PTHR43747">
    <property type="entry name" value="FAD-BINDING PROTEIN"/>
    <property type="match status" value="1"/>
</dbReference>
<sequence length="411" mass="47204">MKNEIRDIVIIGAGPSGSVAAGYLEKQDASILVLEKQKFPRFSIGESLIPRCMDNFEEAGFLDILKVQGFQKKYGARFIRNNEVAEFDFSKKFGNGWDWTWQVPRADFDKVLTDDLSTRGVDIRFETEVTSVSYTNSFWTIKTRNHTGEENEITCKFIIDSSGNGRVLAKHLDLEAPPKIYDHSSIFTHIKETHRPEGIEGSQITFEVLNTETWFWYIPFSNGSSSLGFVGPNSWFKKFSGNNMEAFKQMLLETDYYKGRFDEYPFNFKPLLYNNISRNVKYVYGNGFALTGNSAEFLDPVFSSGVAFATESGLLAAKLAFREINGKKVDWENEYSKYIKKGVDVFSTYVKEWYSGKLQDIFFHPNPNPHVKEQICAVLAGYVWDKKNPFVRNHSRILENLHKLIKKEKIV</sequence>
<dbReference type="Proteomes" id="UP000605733">
    <property type="component" value="Unassembled WGS sequence"/>
</dbReference>
<comment type="caution">
    <text evidence="2">The sequence shown here is derived from an EMBL/GenBank/DDBJ whole genome shotgun (WGS) entry which is preliminary data.</text>
</comment>
<keyword evidence="3" id="KW-1185">Reference proteome</keyword>
<feature type="domain" description="FAD-binding" evidence="1">
    <location>
        <begin position="7"/>
        <end position="219"/>
    </location>
</feature>
<dbReference type="Gene3D" id="3.50.50.60">
    <property type="entry name" value="FAD/NAD(P)-binding domain"/>
    <property type="match status" value="1"/>
</dbReference>
<dbReference type="RefSeq" id="WP_011709550.1">
    <property type="nucleotide sequence ID" value="NZ_BMIX01000010.1"/>
</dbReference>
<dbReference type="InterPro" id="IPR002938">
    <property type="entry name" value="FAD-bd"/>
</dbReference>
<protein>
    <submittedName>
        <fullName evidence="2">Dehydrogenase/oxidoreductase</fullName>
    </submittedName>
</protein>
<gene>
    <name evidence="2" type="ORF">GCM10011532_31140</name>
</gene>
<evidence type="ECO:0000313" key="2">
    <source>
        <dbReference type="EMBL" id="GGG44950.1"/>
    </source>
</evidence>